<sequence>MDEYAIYVYDLHFFSSNRSNTAGVKGATKIIAEQHSEGNKSEIKVRFIGELEIQQAQDDPNEIGQTVPTGGTELDNIPEQEPETNDDLINDIEKQEEAEGEEQQEKQPEEELEPEPEEQKQPEKEDELEPEDEKTKEKTKEKQKEKTKEKQEEEQQEPENSREGEK</sequence>
<feature type="compositionally biased region" description="Basic and acidic residues" evidence="1">
    <location>
        <begin position="91"/>
        <end position="109"/>
    </location>
</feature>
<evidence type="ECO:0000313" key="2">
    <source>
        <dbReference type="EMBL" id="RIA83255.1"/>
    </source>
</evidence>
<accession>A0A397SG94</accession>
<feature type="compositionally biased region" description="Polar residues" evidence="1">
    <location>
        <begin position="54"/>
        <end position="69"/>
    </location>
</feature>
<feature type="region of interest" description="Disordered" evidence="1">
    <location>
        <begin position="53"/>
        <end position="166"/>
    </location>
</feature>
<comment type="caution">
    <text evidence="2">The sequence shown here is derived from an EMBL/GenBank/DDBJ whole genome shotgun (WGS) entry which is preliminary data.</text>
</comment>
<feature type="compositionally biased region" description="Basic and acidic residues" evidence="1">
    <location>
        <begin position="133"/>
        <end position="166"/>
    </location>
</feature>
<keyword evidence="3" id="KW-1185">Reference proteome</keyword>
<evidence type="ECO:0000313" key="3">
    <source>
        <dbReference type="Proteomes" id="UP000265703"/>
    </source>
</evidence>
<reference evidence="2 3" key="1">
    <citation type="submission" date="2018-06" db="EMBL/GenBank/DDBJ databases">
        <title>Comparative genomics reveals the genomic features of Rhizophagus irregularis, R. cerebriforme, R. diaphanum and Gigaspora rosea, and their symbiotic lifestyle signature.</title>
        <authorList>
            <person name="Morin E."/>
            <person name="San Clemente H."/>
            <person name="Chen E.C.H."/>
            <person name="De La Providencia I."/>
            <person name="Hainaut M."/>
            <person name="Kuo A."/>
            <person name="Kohler A."/>
            <person name="Murat C."/>
            <person name="Tang N."/>
            <person name="Roy S."/>
            <person name="Loubradou J."/>
            <person name="Henrissat B."/>
            <person name="Grigoriev I.V."/>
            <person name="Corradi N."/>
            <person name="Roux C."/>
            <person name="Martin F.M."/>
        </authorList>
    </citation>
    <scope>NUCLEOTIDE SEQUENCE [LARGE SCALE GENOMIC DNA]</scope>
    <source>
        <strain evidence="2 3">DAOM 227022</strain>
    </source>
</reference>
<evidence type="ECO:0000256" key="1">
    <source>
        <dbReference type="SAM" id="MobiDB-lite"/>
    </source>
</evidence>
<organism evidence="2 3">
    <name type="scientific">Glomus cerebriforme</name>
    <dbReference type="NCBI Taxonomy" id="658196"/>
    <lineage>
        <taxon>Eukaryota</taxon>
        <taxon>Fungi</taxon>
        <taxon>Fungi incertae sedis</taxon>
        <taxon>Mucoromycota</taxon>
        <taxon>Glomeromycotina</taxon>
        <taxon>Glomeromycetes</taxon>
        <taxon>Glomerales</taxon>
        <taxon>Glomeraceae</taxon>
        <taxon>Glomus</taxon>
    </lineage>
</organism>
<dbReference type="OrthoDB" id="10479705at2759"/>
<proteinExistence type="predicted"/>
<name>A0A397SG94_9GLOM</name>
<dbReference type="AlphaFoldDB" id="A0A397SG94"/>
<protein>
    <submittedName>
        <fullName evidence="2">Uncharacterized protein</fullName>
    </submittedName>
</protein>
<dbReference type="EMBL" id="QKYT01000586">
    <property type="protein sequence ID" value="RIA83255.1"/>
    <property type="molecule type" value="Genomic_DNA"/>
</dbReference>
<gene>
    <name evidence="2" type="ORF">C1645_834079</name>
</gene>
<feature type="compositionally biased region" description="Acidic residues" evidence="1">
    <location>
        <begin position="76"/>
        <end position="90"/>
    </location>
</feature>
<dbReference type="Proteomes" id="UP000265703">
    <property type="component" value="Unassembled WGS sequence"/>
</dbReference>